<evidence type="ECO:0000256" key="2">
    <source>
        <dbReference type="PROSITE-ProRule" id="PRU00169"/>
    </source>
</evidence>
<feature type="modified residue" description="4-aspartylphosphate" evidence="2">
    <location>
        <position position="52"/>
    </location>
</feature>
<name>A0A1F5FB64_9BACT</name>
<dbReference type="InterPro" id="IPR011006">
    <property type="entry name" value="CheY-like_superfamily"/>
</dbReference>
<protein>
    <recommendedName>
        <fullName evidence="3">Response regulatory domain-containing protein</fullName>
    </recommendedName>
</protein>
<dbReference type="AlphaFoldDB" id="A0A1F5FB64"/>
<dbReference type="PANTHER" id="PTHR44591:SF3">
    <property type="entry name" value="RESPONSE REGULATORY DOMAIN-CONTAINING PROTEIN"/>
    <property type="match status" value="1"/>
</dbReference>
<dbReference type="InterPro" id="IPR050595">
    <property type="entry name" value="Bact_response_regulator"/>
</dbReference>
<dbReference type="Pfam" id="PF00072">
    <property type="entry name" value="Response_reg"/>
    <property type="match status" value="1"/>
</dbReference>
<dbReference type="SUPFAM" id="SSF52172">
    <property type="entry name" value="CheY-like"/>
    <property type="match status" value="1"/>
</dbReference>
<dbReference type="PANTHER" id="PTHR44591">
    <property type="entry name" value="STRESS RESPONSE REGULATOR PROTEIN 1"/>
    <property type="match status" value="1"/>
</dbReference>
<keyword evidence="1 2" id="KW-0597">Phosphoprotein</keyword>
<gene>
    <name evidence="4" type="ORF">A2368_04845</name>
</gene>
<dbReference type="Proteomes" id="UP000176682">
    <property type="component" value="Unassembled WGS sequence"/>
</dbReference>
<proteinExistence type="predicted"/>
<dbReference type="InterPro" id="IPR001789">
    <property type="entry name" value="Sig_transdc_resp-reg_receiver"/>
</dbReference>
<dbReference type="PROSITE" id="PS50110">
    <property type="entry name" value="RESPONSE_REGULATORY"/>
    <property type="match status" value="1"/>
</dbReference>
<comment type="caution">
    <text evidence="4">The sequence shown here is derived from an EMBL/GenBank/DDBJ whole genome shotgun (WGS) entry which is preliminary data.</text>
</comment>
<dbReference type="GO" id="GO:0000160">
    <property type="term" value="P:phosphorelay signal transduction system"/>
    <property type="evidence" value="ECO:0007669"/>
    <property type="project" value="InterPro"/>
</dbReference>
<evidence type="ECO:0000313" key="5">
    <source>
        <dbReference type="Proteomes" id="UP000176682"/>
    </source>
</evidence>
<sequence>MTKILIAEDDKFLASALRVKLTKAGFTVVVAVDGVETLVQAKAEKPDLILLDIIMPAKDGFTVLTELKANPDLRSIPVVVASNLGQAEDVQKGKELGAIDYIVKSDLSLDELVEKIPAWLK</sequence>
<reference evidence="4 5" key="1">
    <citation type="journal article" date="2016" name="Nat. Commun.">
        <title>Thousands of microbial genomes shed light on interconnected biogeochemical processes in an aquifer system.</title>
        <authorList>
            <person name="Anantharaman K."/>
            <person name="Brown C.T."/>
            <person name="Hug L.A."/>
            <person name="Sharon I."/>
            <person name="Castelle C.J."/>
            <person name="Probst A.J."/>
            <person name="Thomas B.C."/>
            <person name="Singh A."/>
            <person name="Wilkins M.J."/>
            <person name="Karaoz U."/>
            <person name="Brodie E.L."/>
            <person name="Williams K.H."/>
            <person name="Hubbard S.S."/>
            <person name="Banfield J.F."/>
        </authorList>
    </citation>
    <scope>NUCLEOTIDE SEQUENCE [LARGE SCALE GENOMIC DNA]</scope>
</reference>
<evidence type="ECO:0000313" key="4">
    <source>
        <dbReference type="EMBL" id="OGD76886.1"/>
    </source>
</evidence>
<feature type="domain" description="Response regulatory" evidence="3">
    <location>
        <begin position="3"/>
        <end position="119"/>
    </location>
</feature>
<evidence type="ECO:0000256" key="1">
    <source>
        <dbReference type="ARBA" id="ARBA00022553"/>
    </source>
</evidence>
<organism evidence="4 5">
    <name type="scientific">Candidatus Collierbacteria bacterium RIFOXYB1_FULL_49_13</name>
    <dbReference type="NCBI Taxonomy" id="1817728"/>
    <lineage>
        <taxon>Bacteria</taxon>
        <taxon>Candidatus Collieribacteriota</taxon>
    </lineage>
</organism>
<dbReference type="EMBL" id="MFAM01000067">
    <property type="protein sequence ID" value="OGD76886.1"/>
    <property type="molecule type" value="Genomic_DNA"/>
</dbReference>
<dbReference type="SMART" id="SM00448">
    <property type="entry name" value="REC"/>
    <property type="match status" value="1"/>
</dbReference>
<accession>A0A1F5FB64</accession>
<evidence type="ECO:0000259" key="3">
    <source>
        <dbReference type="PROSITE" id="PS50110"/>
    </source>
</evidence>
<dbReference type="Gene3D" id="3.40.50.2300">
    <property type="match status" value="1"/>
</dbReference>